<dbReference type="Proteomes" id="UP000660380">
    <property type="component" value="Unassembled WGS sequence"/>
</dbReference>
<accession>A0ABR8GQH9</accession>
<dbReference type="Pfam" id="PF12770">
    <property type="entry name" value="CHAT"/>
    <property type="match status" value="1"/>
</dbReference>
<evidence type="ECO:0000259" key="2">
    <source>
        <dbReference type="Pfam" id="PF12770"/>
    </source>
</evidence>
<feature type="compositionally biased region" description="Polar residues" evidence="1">
    <location>
        <begin position="190"/>
        <end position="203"/>
    </location>
</feature>
<reference evidence="3 4" key="1">
    <citation type="journal article" date="2020" name="ISME J.">
        <title>Comparative genomics reveals insights into cyanobacterial evolution and habitat adaptation.</title>
        <authorList>
            <person name="Chen M.Y."/>
            <person name="Teng W.K."/>
            <person name="Zhao L."/>
            <person name="Hu C.X."/>
            <person name="Zhou Y.K."/>
            <person name="Han B.P."/>
            <person name="Song L.R."/>
            <person name="Shu W.S."/>
        </authorList>
    </citation>
    <scope>NUCLEOTIDE SEQUENCE [LARGE SCALE GENOMIC DNA]</scope>
    <source>
        <strain evidence="3 4">FACHB-248</strain>
    </source>
</reference>
<dbReference type="RefSeq" id="WP_063628708.1">
    <property type="nucleotide sequence ID" value="NZ_JACJTA010000027.1"/>
</dbReference>
<name>A0ABR8GQH9_9CYAN</name>
<protein>
    <submittedName>
        <fullName evidence="3">CHAT domain-containing protein</fullName>
    </submittedName>
</protein>
<gene>
    <name evidence="3" type="ORF">H6G81_14490</name>
</gene>
<evidence type="ECO:0000313" key="4">
    <source>
        <dbReference type="Proteomes" id="UP000660380"/>
    </source>
</evidence>
<feature type="domain" description="CHAT" evidence="2">
    <location>
        <begin position="17"/>
        <end position="157"/>
    </location>
</feature>
<dbReference type="EMBL" id="JACJTA010000027">
    <property type="protein sequence ID" value="MBD2605702.1"/>
    <property type="molecule type" value="Genomic_DNA"/>
</dbReference>
<proteinExistence type="predicted"/>
<dbReference type="InterPro" id="IPR024983">
    <property type="entry name" value="CHAT_dom"/>
</dbReference>
<evidence type="ECO:0000313" key="3">
    <source>
        <dbReference type="EMBL" id="MBD2605702.1"/>
    </source>
</evidence>
<evidence type="ECO:0000256" key="1">
    <source>
        <dbReference type="SAM" id="MobiDB-lite"/>
    </source>
</evidence>
<sequence>MKKILFLAANPKGSARLRLDEELREIETGLQLALNRDRFILESKGAVRPIDVRRAILSFVPQIVHFSGHGVENEGLVFEDDAGREKFVDVEGLAQLFRVFANQVECVVLNACYSKVQALAIAQHINYVIGMNRQIGDRAAIEFSVAFYDALAAGKSVEFAYNYGCAAIRLAGIPEELTPILIKKPNLTEVATQSDTPKEQPSVTKEIDPPATQQMQPTSNTFNNISGCTITNFTSSGDINYNESPK</sequence>
<comment type="caution">
    <text evidence="3">The sequence shown here is derived from an EMBL/GenBank/DDBJ whole genome shotgun (WGS) entry which is preliminary data.</text>
</comment>
<organism evidence="3 4">
    <name type="scientific">Scytonema hofmannii FACHB-248</name>
    <dbReference type="NCBI Taxonomy" id="1842502"/>
    <lineage>
        <taxon>Bacteria</taxon>
        <taxon>Bacillati</taxon>
        <taxon>Cyanobacteriota</taxon>
        <taxon>Cyanophyceae</taxon>
        <taxon>Nostocales</taxon>
        <taxon>Scytonemataceae</taxon>
        <taxon>Scytonema</taxon>
    </lineage>
</organism>
<feature type="region of interest" description="Disordered" evidence="1">
    <location>
        <begin position="190"/>
        <end position="221"/>
    </location>
</feature>
<feature type="compositionally biased region" description="Polar residues" evidence="1">
    <location>
        <begin position="211"/>
        <end position="221"/>
    </location>
</feature>
<keyword evidence="4" id="KW-1185">Reference proteome</keyword>